<evidence type="ECO:0000256" key="1">
    <source>
        <dbReference type="ARBA" id="ARBA00004123"/>
    </source>
</evidence>
<dbReference type="Gene3D" id="1.10.10.60">
    <property type="entry name" value="Homeodomain-like"/>
    <property type="match status" value="1"/>
</dbReference>
<dbReference type="PANTHER" id="PTHR24340">
    <property type="entry name" value="HOMEOBOX PROTEIN NKX"/>
    <property type="match status" value="1"/>
</dbReference>
<organism evidence="6 7">
    <name type="scientific">Desmophyllum pertusum</name>
    <dbReference type="NCBI Taxonomy" id="174260"/>
    <lineage>
        <taxon>Eukaryota</taxon>
        <taxon>Metazoa</taxon>
        <taxon>Cnidaria</taxon>
        <taxon>Anthozoa</taxon>
        <taxon>Hexacorallia</taxon>
        <taxon>Scleractinia</taxon>
        <taxon>Caryophylliina</taxon>
        <taxon>Caryophylliidae</taxon>
        <taxon>Desmophyllum</taxon>
    </lineage>
</organism>
<proteinExistence type="predicted"/>
<feature type="compositionally biased region" description="Low complexity" evidence="4">
    <location>
        <begin position="81"/>
        <end position="96"/>
    </location>
</feature>
<keyword evidence="2 3" id="KW-0238">DNA-binding</keyword>
<gene>
    <name evidence="6" type="primary">PHOX2B</name>
    <name evidence="6" type="ORF">OS493_027919</name>
</gene>
<dbReference type="GO" id="GO:0030154">
    <property type="term" value="P:cell differentiation"/>
    <property type="evidence" value="ECO:0007669"/>
    <property type="project" value="TreeGrafter"/>
</dbReference>
<dbReference type="InterPro" id="IPR009057">
    <property type="entry name" value="Homeodomain-like_sf"/>
</dbReference>
<evidence type="ECO:0000256" key="3">
    <source>
        <dbReference type="RuleBase" id="RU000682"/>
    </source>
</evidence>
<comment type="caution">
    <text evidence="6">The sequence shown here is derived from an EMBL/GenBank/DDBJ whole genome shotgun (WGS) entry which is preliminary data.</text>
</comment>
<evidence type="ECO:0000259" key="5">
    <source>
        <dbReference type="PROSITE" id="PS50071"/>
    </source>
</evidence>
<reference evidence="6" key="1">
    <citation type="submission" date="2023-01" db="EMBL/GenBank/DDBJ databases">
        <title>Genome assembly of the deep-sea coral Lophelia pertusa.</title>
        <authorList>
            <person name="Herrera S."/>
            <person name="Cordes E."/>
        </authorList>
    </citation>
    <scope>NUCLEOTIDE SEQUENCE</scope>
    <source>
        <strain evidence="6">USNM1676648</strain>
        <tissue evidence="6">Polyp</tissue>
    </source>
</reference>
<dbReference type="Pfam" id="PF00046">
    <property type="entry name" value="Homeodomain"/>
    <property type="match status" value="1"/>
</dbReference>
<dbReference type="InterPro" id="IPR001356">
    <property type="entry name" value="HD"/>
</dbReference>
<feature type="region of interest" description="Disordered" evidence="4">
    <location>
        <begin position="50"/>
        <end position="121"/>
    </location>
</feature>
<dbReference type="InterPro" id="IPR050394">
    <property type="entry name" value="Homeobox_NK-like"/>
</dbReference>
<evidence type="ECO:0000256" key="4">
    <source>
        <dbReference type="SAM" id="MobiDB-lite"/>
    </source>
</evidence>
<keyword evidence="2 3" id="KW-0539">Nucleus</keyword>
<evidence type="ECO:0000313" key="6">
    <source>
        <dbReference type="EMBL" id="KAJ7355130.1"/>
    </source>
</evidence>
<evidence type="ECO:0000256" key="2">
    <source>
        <dbReference type="PROSITE-ProRule" id="PRU00108"/>
    </source>
</evidence>
<name>A0A9W9YKR4_9CNID</name>
<comment type="subcellular location">
    <subcellularLocation>
        <location evidence="1 2 3">Nucleus</location>
    </subcellularLocation>
</comment>
<dbReference type="GO" id="GO:0000981">
    <property type="term" value="F:DNA-binding transcription factor activity, RNA polymerase II-specific"/>
    <property type="evidence" value="ECO:0007669"/>
    <property type="project" value="TreeGrafter"/>
</dbReference>
<keyword evidence="2 3" id="KW-0371">Homeobox</keyword>
<dbReference type="SUPFAM" id="SSF46689">
    <property type="entry name" value="Homeodomain-like"/>
    <property type="match status" value="1"/>
</dbReference>
<dbReference type="GO" id="GO:0000978">
    <property type="term" value="F:RNA polymerase II cis-regulatory region sequence-specific DNA binding"/>
    <property type="evidence" value="ECO:0007669"/>
    <property type="project" value="TreeGrafter"/>
</dbReference>
<dbReference type="SMART" id="SM00389">
    <property type="entry name" value="HOX"/>
    <property type="match status" value="1"/>
</dbReference>
<feature type="domain" description="Homeobox" evidence="5">
    <location>
        <begin position="112"/>
        <end position="172"/>
    </location>
</feature>
<protein>
    <submittedName>
        <fullName evidence="6">Paired mesoderm homeobox protein 2B</fullName>
    </submittedName>
</protein>
<dbReference type="OrthoDB" id="5976788at2759"/>
<dbReference type="GO" id="GO:0005634">
    <property type="term" value="C:nucleus"/>
    <property type="evidence" value="ECO:0007669"/>
    <property type="project" value="UniProtKB-SubCell"/>
</dbReference>
<dbReference type="AlphaFoldDB" id="A0A9W9YKR4"/>
<keyword evidence="7" id="KW-1185">Reference proteome</keyword>
<feature type="DNA-binding region" description="Homeobox" evidence="2">
    <location>
        <begin position="114"/>
        <end position="173"/>
    </location>
</feature>
<dbReference type="EMBL" id="MU827327">
    <property type="protein sequence ID" value="KAJ7355130.1"/>
    <property type="molecule type" value="Genomic_DNA"/>
</dbReference>
<dbReference type="CDD" id="cd00086">
    <property type="entry name" value="homeodomain"/>
    <property type="match status" value="1"/>
</dbReference>
<accession>A0A9W9YKR4</accession>
<dbReference type="Proteomes" id="UP001163046">
    <property type="component" value="Unassembled WGS sequence"/>
</dbReference>
<dbReference type="PROSITE" id="PS50071">
    <property type="entry name" value="HOMEOBOX_2"/>
    <property type="match status" value="1"/>
</dbReference>
<sequence>MECNRFRSVVSIRLSHVVSPSFSPTSSAPVSSKSLSFSISAILGLEENGKRQDFPSTERNPLSPGLYVRIPSPQHSYSDTSPRSSPYSDNTSSTSDCDSEPDQAPTHSEQPPRKKRQRTTFSPIEVWELERAYQRRPYLMSEDEEELVQRLGITVRSLKYWFQNRRAKSRKTERMLTVPARETNPSNQFGLPVSRLHLERQQPWRPQFPVSQARHHKFPTVQSNRLDQLFQTPPSTVNHQSSFKSNQFKSHPFQLPMFHPDQFKIRRPVVEPAKSQFSRSFHRYQPY</sequence>
<evidence type="ECO:0000313" key="7">
    <source>
        <dbReference type="Proteomes" id="UP001163046"/>
    </source>
</evidence>